<accession>A0ABU5ZD54</accession>
<reference evidence="11" key="1">
    <citation type="submission" date="2023-12" db="EMBL/GenBank/DDBJ databases">
        <title>Fervidustalea candida gen. nov., sp. nov., a novel member of the family Paenibacillaceae isolated from a geothermal area.</title>
        <authorList>
            <person name="Li W.-J."/>
            <person name="Jiao J.-Y."/>
            <person name="Chen Y."/>
        </authorList>
    </citation>
    <scope>NUCLEOTIDE SEQUENCE</scope>
    <source>
        <strain evidence="11">SYSU GA230002</strain>
    </source>
</reference>
<comment type="caution">
    <text evidence="11">The sequence shown here is derived from an EMBL/GenBank/DDBJ whole genome shotgun (WGS) entry which is preliminary data.</text>
</comment>
<evidence type="ECO:0000256" key="1">
    <source>
        <dbReference type="ARBA" id="ARBA00001539"/>
    </source>
</evidence>
<dbReference type="EMBL" id="JAYJLD010000002">
    <property type="protein sequence ID" value="MEB3100436.1"/>
    <property type="molecule type" value="Genomic_DNA"/>
</dbReference>
<keyword evidence="9" id="KW-0812">Transmembrane</keyword>
<dbReference type="GO" id="GO:0008460">
    <property type="term" value="F:dTDP-glucose 4,6-dehydratase activity"/>
    <property type="evidence" value="ECO:0007669"/>
    <property type="project" value="UniProtKB-EC"/>
</dbReference>
<comment type="similarity">
    <text evidence="3 8">Belongs to the NAD(P)-dependent epimerase/dehydratase family. dTDP-glucose dehydratase subfamily.</text>
</comment>
<dbReference type="EC" id="4.2.1.46" evidence="4 8"/>
<organism evidence="11 12">
    <name type="scientific">Ferviditalea candida</name>
    <dbReference type="NCBI Taxonomy" id="3108399"/>
    <lineage>
        <taxon>Bacteria</taxon>
        <taxon>Bacillati</taxon>
        <taxon>Bacillota</taxon>
        <taxon>Bacilli</taxon>
        <taxon>Bacillales</taxon>
        <taxon>Paenibacillaceae</taxon>
        <taxon>Ferviditalea</taxon>
    </lineage>
</organism>
<dbReference type="PANTHER" id="PTHR43000">
    <property type="entry name" value="DTDP-D-GLUCOSE 4,6-DEHYDRATASE-RELATED"/>
    <property type="match status" value="1"/>
</dbReference>
<keyword evidence="9" id="KW-0472">Membrane</keyword>
<protein>
    <recommendedName>
        <fullName evidence="5 8">dTDP-glucose 4,6-dehydratase</fullName>
        <ecNumber evidence="4 8">4.2.1.46</ecNumber>
    </recommendedName>
</protein>
<dbReference type="InterPro" id="IPR016040">
    <property type="entry name" value="NAD(P)-bd_dom"/>
</dbReference>
<proteinExistence type="inferred from homology"/>
<evidence type="ECO:0000256" key="5">
    <source>
        <dbReference type="ARBA" id="ARBA00016977"/>
    </source>
</evidence>
<keyword evidence="9" id="KW-1133">Transmembrane helix</keyword>
<dbReference type="Proteomes" id="UP001310386">
    <property type="component" value="Unassembled WGS sequence"/>
</dbReference>
<dbReference type="RefSeq" id="WP_371752547.1">
    <property type="nucleotide sequence ID" value="NZ_JAYJLD010000002.1"/>
</dbReference>
<evidence type="ECO:0000313" key="11">
    <source>
        <dbReference type="EMBL" id="MEB3100436.1"/>
    </source>
</evidence>
<evidence type="ECO:0000256" key="6">
    <source>
        <dbReference type="ARBA" id="ARBA00023027"/>
    </source>
</evidence>
<dbReference type="CDD" id="cd05246">
    <property type="entry name" value="dTDP_GD_SDR_e"/>
    <property type="match status" value="1"/>
</dbReference>
<evidence type="ECO:0000259" key="10">
    <source>
        <dbReference type="Pfam" id="PF16363"/>
    </source>
</evidence>
<dbReference type="InterPro" id="IPR005888">
    <property type="entry name" value="dTDP_Gluc_deHydtase"/>
</dbReference>
<evidence type="ECO:0000256" key="9">
    <source>
        <dbReference type="SAM" id="Phobius"/>
    </source>
</evidence>
<feature type="transmembrane region" description="Helical" evidence="9">
    <location>
        <begin position="12"/>
        <end position="30"/>
    </location>
</feature>
<keyword evidence="12" id="KW-1185">Reference proteome</keyword>
<dbReference type="SUPFAM" id="SSF51735">
    <property type="entry name" value="NAD(P)-binding Rossmann-fold domains"/>
    <property type="match status" value="1"/>
</dbReference>
<evidence type="ECO:0000256" key="8">
    <source>
        <dbReference type="RuleBase" id="RU004473"/>
    </source>
</evidence>
<evidence type="ECO:0000256" key="3">
    <source>
        <dbReference type="ARBA" id="ARBA00008178"/>
    </source>
</evidence>
<dbReference type="Gene3D" id="3.90.25.10">
    <property type="entry name" value="UDP-galactose 4-epimerase, domain 1"/>
    <property type="match status" value="1"/>
</dbReference>
<keyword evidence="7 8" id="KW-0456">Lyase</keyword>
<comment type="catalytic activity">
    <reaction evidence="1 8">
        <text>dTDP-alpha-D-glucose = dTDP-4-dehydro-6-deoxy-alpha-D-glucose + H2O</text>
        <dbReference type="Rhea" id="RHEA:17221"/>
        <dbReference type="ChEBI" id="CHEBI:15377"/>
        <dbReference type="ChEBI" id="CHEBI:57477"/>
        <dbReference type="ChEBI" id="CHEBI:57649"/>
        <dbReference type="EC" id="4.2.1.46"/>
    </reaction>
</comment>
<evidence type="ECO:0000256" key="2">
    <source>
        <dbReference type="ARBA" id="ARBA00001911"/>
    </source>
</evidence>
<dbReference type="Gene3D" id="3.40.50.720">
    <property type="entry name" value="NAD(P)-binding Rossmann-like Domain"/>
    <property type="match status" value="1"/>
</dbReference>
<dbReference type="Pfam" id="PF16363">
    <property type="entry name" value="GDP_Man_Dehyd"/>
    <property type="match status" value="1"/>
</dbReference>
<feature type="domain" description="NAD(P)-binding" evidence="10">
    <location>
        <begin position="13"/>
        <end position="314"/>
    </location>
</feature>
<comment type="cofactor">
    <cofactor evidence="2 8">
        <name>NAD(+)</name>
        <dbReference type="ChEBI" id="CHEBI:57540"/>
    </cofactor>
</comment>
<gene>
    <name evidence="11" type="primary">rfbB</name>
    <name evidence="11" type="ORF">VF724_02030</name>
</gene>
<evidence type="ECO:0000256" key="4">
    <source>
        <dbReference type="ARBA" id="ARBA00011990"/>
    </source>
</evidence>
<keyword evidence="6" id="KW-0520">NAD</keyword>
<evidence type="ECO:0000256" key="7">
    <source>
        <dbReference type="ARBA" id="ARBA00023239"/>
    </source>
</evidence>
<dbReference type="InterPro" id="IPR036291">
    <property type="entry name" value="NAD(P)-bd_dom_sf"/>
</dbReference>
<name>A0ABU5ZD54_9BACL</name>
<evidence type="ECO:0000313" key="12">
    <source>
        <dbReference type="Proteomes" id="UP001310386"/>
    </source>
</evidence>
<sequence length="347" mass="39237">MERWNADRETKILVTGGMGFIGSNFILYMLEQYPRMMIYNLDALTYAGNADNLSHIGSHPKYRFVQGDIGDRKLVESVMDEGIGAVVHFAAESHVDRSIRNPVPFIRTNVNGTQCLLEAARKRGVGKFVHVSSDEVYGTLGEQGFFTEDSPLAPNSPYSASKASSDLIARAYFRTFGFPVVVTRCSNNYGPRQFPEKLIPMMIEQAMTDSPIPLYGDGLNVRDWIHVEDHCRAIDIVMQGGKPGDVYNVGGNNERTNLEVARIVLSQLGKPESLIQFVDDRPGHDRRYAIKAEKIRKQLNWSARYSFEQGIKQTVEWYLQNPEWLRRIRSGEYLHTHPQYNKGGTVG</sequence>
<dbReference type="NCBIfam" id="TIGR01181">
    <property type="entry name" value="dTDP_gluc_dehyt"/>
    <property type="match status" value="1"/>
</dbReference>